<name>A0A7C9EE91_OPUST</name>
<keyword evidence="4 5" id="KW-0119">Carbohydrate metabolism</keyword>
<dbReference type="UniPathway" id="UPA00115">
    <property type="reaction ID" value="UER00408"/>
</dbReference>
<evidence type="ECO:0000256" key="6">
    <source>
        <dbReference type="SAM" id="MobiDB-lite"/>
    </source>
</evidence>
<proteinExistence type="inferred from homology"/>
<dbReference type="PANTHER" id="PTHR23429:SF4">
    <property type="entry name" value="INACTIVE GLUCOSE-6-PHOSPHATE 1-DEHYDROGENASE 4, CHLOROPLASTIC"/>
    <property type="match status" value="1"/>
</dbReference>
<reference evidence="9" key="2">
    <citation type="submission" date="2020-07" db="EMBL/GenBank/DDBJ databases">
        <authorList>
            <person name="Vera ALvarez R."/>
            <person name="Arias-Moreno D.M."/>
            <person name="Jimenez-Jacinto V."/>
            <person name="Jimenez-Bremont J.F."/>
            <person name="Swaminathan K."/>
            <person name="Moose S.P."/>
            <person name="Guerrero-Gonzalez M.L."/>
            <person name="Marino-Ramirez L."/>
            <person name="Landsman D."/>
            <person name="Rodriguez-Kessler M."/>
            <person name="Delgado-Sanchez P."/>
        </authorList>
    </citation>
    <scope>NUCLEOTIDE SEQUENCE</scope>
    <source>
        <tissue evidence="9">Cladode</tissue>
    </source>
</reference>
<comment type="catalytic activity">
    <reaction evidence="5">
        <text>D-glucose 6-phosphate + NADP(+) = 6-phospho-D-glucono-1,5-lactone + NADPH + H(+)</text>
        <dbReference type="Rhea" id="RHEA:15841"/>
        <dbReference type="ChEBI" id="CHEBI:15378"/>
        <dbReference type="ChEBI" id="CHEBI:57783"/>
        <dbReference type="ChEBI" id="CHEBI:57955"/>
        <dbReference type="ChEBI" id="CHEBI:58349"/>
        <dbReference type="ChEBI" id="CHEBI:61548"/>
        <dbReference type="EC" id="1.1.1.49"/>
    </reaction>
</comment>
<dbReference type="PRINTS" id="PR00079">
    <property type="entry name" value="G6PDHDRGNASE"/>
</dbReference>
<organism evidence="9">
    <name type="scientific">Opuntia streptacantha</name>
    <name type="common">Prickly pear cactus</name>
    <name type="synonym">Opuntia cardona</name>
    <dbReference type="NCBI Taxonomy" id="393608"/>
    <lineage>
        <taxon>Eukaryota</taxon>
        <taxon>Viridiplantae</taxon>
        <taxon>Streptophyta</taxon>
        <taxon>Embryophyta</taxon>
        <taxon>Tracheophyta</taxon>
        <taxon>Spermatophyta</taxon>
        <taxon>Magnoliopsida</taxon>
        <taxon>eudicotyledons</taxon>
        <taxon>Gunneridae</taxon>
        <taxon>Pentapetalae</taxon>
        <taxon>Caryophyllales</taxon>
        <taxon>Cactineae</taxon>
        <taxon>Cactaceae</taxon>
        <taxon>Opuntioideae</taxon>
        <taxon>Opuntia</taxon>
    </lineage>
</organism>
<dbReference type="Gene3D" id="3.30.360.10">
    <property type="entry name" value="Dihydrodipicolinate Reductase, domain 2"/>
    <property type="match status" value="1"/>
</dbReference>
<dbReference type="NCBIfam" id="TIGR00871">
    <property type="entry name" value="zwf"/>
    <property type="match status" value="1"/>
</dbReference>
<dbReference type="InterPro" id="IPR001282">
    <property type="entry name" value="G6P_DH"/>
</dbReference>
<feature type="compositionally biased region" description="Basic and acidic residues" evidence="6">
    <location>
        <begin position="102"/>
        <end position="120"/>
    </location>
</feature>
<dbReference type="GO" id="GO:0006006">
    <property type="term" value="P:glucose metabolic process"/>
    <property type="evidence" value="ECO:0007669"/>
    <property type="project" value="UniProtKB-KW"/>
</dbReference>
<dbReference type="PANTHER" id="PTHR23429">
    <property type="entry name" value="GLUCOSE-6-PHOSPHATE 1-DEHYDROGENASE G6PD"/>
    <property type="match status" value="1"/>
</dbReference>
<dbReference type="SUPFAM" id="SSF51735">
    <property type="entry name" value="NAD(P)-binding Rossmann-fold domains"/>
    <property type="match status" value="1"/>
</dbReference>
<dbReference type="InterPro" id="IPR022674">
    <property type="entry name" value="G6P_DH_NAD-bd"/>
</dbReference>
<evidence type="ECO:0000256" key="1">
    <source>
        <dbReference type="ARBA" id="ARBA00009975"/>
    </source>
</evidence>
<dbReference type="HAMAP" id="MF_00966">
    <property type="entry name" value="G6PD"/>
    <property type="match status" value="1"/>
</dbReference>
<evidence type="ECO:0000313" key="9">
    <source>
        <dbReference type="EMBL" id="MBA4663887.1"/>
    </source>
</evidence>
<dbReference type="AlphaFoldDB" id="A0A7C9EE91"/>
<dbReference type="InterPro" id="IPR036291">
    <property type="entry name" value="NAD(P)-bd_dom_sf"/>
</dbReference>
<accession>A0A7C9EE91</accession>
<reference evidence="9" key="1">
    <citation type="journal article" date="2013" name="J. Plant Res.">
        <title>Effect of fungi and light on seed germination of three Opuntia species from semiarid lands of central Mexico.</title>
        <authorList>
            <person name="Delgado-Sanchez P."/>
            <person name="Jimenez-Bremont J.F."/>
            <person name="Guerrero-Gonzalez Mde L."/>
            <person name="Flores J."/>
        </authorList>
    </citation>
    <scope>NUCLEOTIDE SEQUENCE</scope>
    <source>
        <tissue evidence="9">Cladode</tissue>
    </source>
</reference>
<comment type="function">
    <text evidence="5">Catalyzes the rate-limiting step of the oxidative pentose-phosphate pathway, which represents a route for the dissimilation of carbohydrates besides glycolysis.</text>
</comment>
<comment type="similarity">
    <text evidence="1 5">Belongs to the glucose-6-phosphate dehydrogenase family.</text>
</comment>
<feature type="region of interest" description="Disordered" evidence="6">
    <location>
        <begin position="102"/>
        <end position="127"/>
    </location>
</feature>
<dbReference type="SUPFAM" id="SSF55347">
    <property type="entry name" value="Glyceraldehyde-3-phosphate dehydrogenase-like, C-terminal domain"/>
    <property type="match status" value="1"/>
</dbReference>
<sequence>MPCSIFSSPISSPKLSALSLITTRSSLGAGDLLPSPAHSHFVLYGHAGNICHRFRGLKLWIFKNFNIRPFYGKYGRANKFRTSKGSDEGQLADFFRIISSDEEHTREASDAKDPVEETHKSVSLSDRSSDSTVLVNASLGMALSDGSSPLSGIRSFDPAIEEAKAPSLCIAIIGATGDLARRKIFPALFALYYSGVLPENVGIFGYSRTSLTDGDLRTLIASTLTCRIDHQENCGSKIEAFLDKTYHVSGGYDNCAGILKLNARMEQVEEKHAANRIFYLSVPQDAVLNVACCIADKAQTKRGWNRIIIEKPFGLNDLSSNTLTRCLLSKFEEKQIYRMDHLLGRNLIENLTVLRFSNLVFEPLWNRKYIRNVQVILSEELNSQNPSRNCDGYGVICDMVHSHILQTIALLAMEPPVSLDGEDIRNEKVKVLRSIDRLDPSDVILGQYKALGEDKVDIFAKAMTPAYFAAALFINNARWDGVPFMIRAGTGLMKHRMEIRIQFDHVPGNIYRDHLGYNINLATNELILRDVPDEAILIRVNNKVPGLSLHLDASELNLLYKDKYNCEEPDSYEHLILDVIDGDNHLFMRSDELAAAWNILTPVLQEIDRGHISPELYELGGRGPVGAYYLWAKHGVRWVED</sequence>
<keyword evidence="2 5" id="KW-0313">Glucose metabolism</keyword>
<feature type="domain" description="Glucose-6-phosphate dehydrogenase C-terminal" evidence="8">
    <location>
        <begin position="353"/>
        <end position="638"/>
    </location>
</feature>
<feature type="domain" description="Glucose-6-phosphate dehydrogenase NAD-binding" evidence="7">
    <location>
        <begin position="172"/>
        <end position="350"/>
    </location>
</feature>
<dbReference type="Pfam" id="PF00479">
    <property type="entry name" value="G6PD_N"/>
    <property type="match status" value="1"/>
</dbReference>
<evidence type="ECO:0000259" key="8">
    <source>
        <dbReference type="Pfam" id="PF02781"/>
    </source>
</evidence>
<keyword evidence="5 9" id="KW-0560">Oxidoreductase</keyword>
<dbReference type="GO" id="GO:0004345">
    <property type="term" value="F:glucose-6-phosphate dehydrogenase activity"/>
    <property type="evidence" value="ECO:0007669"/>
    <property type="project" value="UniProtKB-EC"/>
</dbReference>
<evidence type="ECO:0000259" key="7">
    <source>
        <dbReference type="Pfam" id="PF00479"/>
    </source>
</evidence>
<evidence type="ECO:0000256" key="3">
    <source>
        <dbReference type="ARBA" id="ARBA00022857"/>
    </source>
</evidence>
<dbReference type="EMBL" id="GISG01222083">
    <property type="protein sequence ID" value="MBA4663887.1"/>
    <property type="molecule type" value="Transcribed_RNA"/>
</dbReference>
<keyword evidence="3 5" id="KW-0521">NADP</keyword>
<dbReference type="GO" id="GO:0050661">
    <property type="term" value="F:NADP binding"/>
    <property type="evidence" value="ECO:0007669"/>
    <property type="project" value="InterPro"/>
</dbReference>
<dbReference type="FunFam" id="3.30.360.10:FF:000018">
    <property type="entry name" value="Glucose-6-phosphate 1-dehydrogenase"/>
    <property type="match status" value="1"/>
</dbReference>
<evidence type="ECO:0000256" key="5">
    <source>
        <dbReference type="RuleBase" id="RU362120"/>
    </source>
</evidence>
<evidence type="ECO:0000256" key="4">
    <source>
        <dbReference type="ARBA" id="ARBA00023277"/>
    </source>
</evidence>
<protein>
    <recommendedName>
        <fullName evidence="5">Glucose-6-phosphate 1-dehydrogenase</fullName>
        <ecNumber evidence="5">1.1.1.49</ecNumber>
    </recommendedName>
</protein>
<dbReference type="EMBL" id="GISG01222086">
    <property type="protein sequence ID" value="MBA4663889.1"/>
    <property type="molecule type" value="Transcribed_RNA"/>
</dbReference>
<evidence type="ECO:0000256" key="2">
    <source>
        <dbReference type="ARBA" id="ARBA00022526"/>
    </source>
</evidence>
<dbReference type="EC" id="1.1.1.49" evidence="5"/>
<dbReference type="Pfam" id="PF02781">
    <property type="entry name" value="G6PD_C"/>
    <property type="match status" value="1"/>
</dbReference>
<dbReference type="InterPro" id="IPR022675">
    <property type="entry name" value="G6P_DH_C"/>
</dbReference>
<dbReference type="GO" id="GO:0006098">
    <property type="term" value="P:pentose-phosphate shunt"/>
    <property type="evidence" value="ECO:0007669"/>
    <property type="project" value="UniProtKB-UniPathway"/>
</dbReference>
<dbReference type="Gene3D" id="3.40.50.720">
    <property type="entry name" value="NAD(P)-binding Rossmann-like Domain"/>
    <property type="match status" value="1"/>
</dbReference>
<comment type="pathway">
    <text evidence="5">Carbohydrate degradation; pentose phosphate pathway; D-ribulose 5-phosphate from D-glucose 6-phosphate (oxidative stage): step 1/3.</text>
</comment>